<dbReference type="EMBL" id="BRYB01000692">
    <property type="protein sequence ID" value="GMI35548.1"/>
    <property type="molecule type" value="Genomic_DNA"/>
</dbReference>
<evidence type="ECO:0000313" key="3">
    <source>
        <dbReference type="EMBL" id="GMI35548.1"/>
    </source>
</evidence>
<sequence>MYCAPGLVETLSSIAADDLHELQLQCKELLSKITPDAAILPPPPPLLPPPLAPAATAPATAADMQEMNRRLDDMPSTAALEKLVGESSKLGRENSDLRCENAELRARLASVEKIVSGSGSSFVDLTRGDGASVTPTPGKRSALSLIAEERETVKKIKTEKAALKDDLEGTQDDYQLQITHTHNQETEIDALKARIRELERH</sequence>
<gene>
    <name evidence="3" type="ORF">TeGR_g3642</name>
</gene>
<organism evidence="3 4">
    <name type="scientific">Tetraparma gracilis</name>
    <dbReference type="NCBI Taxonomy" id="2962635"/>
    <lineage>
        <taxon>Eukaryota</taxon>
        <taxon>Sar</taxon>
        <taxon>Stramenopiles</taxon>
        <taxon>Ochrophyta</taxon>
        <taxon>Bolidophyceae</taxon>
        <taxon>Parmales</taxon>
        <taxon>Triparmaceae</taxon>
        <taxon>Tetraparma</taxon>
    </lineage>
</organism>
<feature type="region of interest" description="Disordered" evidence="2">
    <location>
        <begin position="41"/>
        <end position="60"/>
    </location>
</feature>
<proteinExistence type="predicted"/>
<keyword evidence="4" id="KW-1185">Reference proteome</keyword>
<evidence type="ECO:0000313" key="4">
    <source>
        <dbReference type="Proteomes" id="UP001165060"/>
    </source>
</evidence>
<feature type="compositionally biased region" description="Pro residues" evidence="2">
    <location>
        <begin position="41"/>
        <end position="52"/>
    </location>
</feature>
<comment type="caution">
    <text evidence="3">The sequence shown here is derived from an EMBL/GenBank/DDBJ whole genome shotgun (WGS) entry which is preliminary data.</text>
</comment>
<feature type="coiled-coil region" evidence="1">
    <location>
        <begin position="146"/>
        <end position="201"/>
    </location>
</feature>
<name>A0ABQ6MXF4_9STRA</name>
<evidence type="ECO:0000256" key="1">
    <source>
        <dbReference type="SAM" id="Coils"/>
    </source>
</evidence>
<protein>
    <submittedName>
        <fullName evidence="3">Uncharacterized protein</fullName>
    </submittedName>
</protein>
<accession>A0ABQ6MXF4</accession>
<reference evidence="3 4" key="1">
    <citation type="journal article" date="2023" name="Commun. Biol.">
        <title>Genome analysis of Parmales, the sister group of diatoms, reveals the evolutionary specialization of diatoms from phago-mixotrophs to photoautotrophs.</title>
        <authorList>
            <person name="Ban H."/>
            <person name="Sato S."/>
            <person name="Yoshikawa S."/>
            <person name="Yamada K."/>
            <person name="Nakamura Y."/>
            <person name="Ichinomiya M."/>
            <person name="Sato N."/>
            <person name="Blanc-Mathieu R."/>
            <person name="Endo H."/>
            <person name="Kuwata A."/>
            <person name="Ogata H."/>
        </authorList>
    </citation>
    <scope>NUCLEOTIDE SEQUENCE [LARGE SCALE GENOMIC DNA]</scope>
</reference>
<evidence type="ECO:0000256" key="2">
    <source>
        <dbReference type="SAM" id="MobiDB-lite"/>
    </source>
</evidence>
<dbReference type="Proteomes" id="UP001165060">
    <property type="component" value="Unassembled WGS sequence"/>
</dbReference>
<keyword evidence="1" id="KW-0175">Coiled coil</keyword>